<dbReference type="GO" id="GO:0000981">
    <property type="term" value="F:DNA-binding transcription factor activity, RNA polymerase II-specific"/>
    <property type="evidence" value="ECO:0007669"/>
    <property type="project" value="InterPro"/>
</dbReference>
<dbReference type="GO" id="GO:0003677">
    <property type="term" value="F:DNA binding"/>
    <property type="evidence" value="ECO:0007669"/>
    <property type="project" value="UniProtKB-KW"/>
</dbReference>
<name>A0A0D1ZS52_EXOME</name>
<dbReference type="STRING" id="212818.A0A0D1ZS52"/>
<dbReference type="AlphaFoldDB" id="A0A0D1ZS52"/>
<dbReference type="Pfam" id="PF04082">
    <property type="entry name" value="Fungal_trans"/>
    <property type="match status" value="1"/>
</dbReference>
<evidence type="ECO:0000256" key="1">
    <source>
        <dbReference type="ARBA" id="ARBA00022723"/>
    </source>
</evidence>
<dbReference type="PANTHER" id="PTHR47425">
    <property type="entry name" value="FARB-RELATED"/>
    <property type="match status" value="1"/>
</dbReference>
<evidence type="ECO:0000313" key="8">
    <source>
        <dbReference type="EMBL" id="KIV96774.1"/>
    </source>
</evidence>
<feature type="region of interest" description="Disordered" evidence="6">
    <location>
        <begin position="110"/>
        <end position="132"/>
    </location>
</feature>
<dbReference type="Gene3D" id="4.10.240.10">
    <property type="entry name" value="Zn(2)-C6 fungal-type DNA-binding domain"/>
    <property type="match status" value="1"/>
</dbReference>
<keyword evidence="5" id="KW-0539">Nucleus</keyword>
<dbReference type="InterPro" id="IPR036864">
    <property type="entry name" value="Zn2-C6_fun-type_DNA-bd_sf"/>
</dbReference>
<dbReference type="PROSITE" id="PS00463">
    <property type="entry name" value="ZN2_CY6_FUNGAL_1"/>
    <property type="match status" value="1"/>
</dbReference>
<protein>
    <recommendedName>
        <fullName evidence="7">Zn(2)-C6 fungal-type domain-containing protein</fullName>
    </recommendedName>
</protein>
<dbReference type="GO" id="GO:0006351">
    <property type="term" value="P:DNA-templated transcription"/>
    <property type="evidence" value="ECO:0007669"/>
    <property type="project" value="InterPro"/>
</dbReference>
<dbReference type="GO" id="GO:0008270">
    <property type="term" value="F:zinc ion binding"/>
    <property type="evidence" value="ECO:0007669"/>
    <property type="project" value="InterPro"/>
</dbReference>
<dbReference type="InterPro" id="IPR001138">
    <property type="entry name" value="Zn2Cys6_DnaBD"/>
</dbReference>
<proteinExistence type="predicted"/>
<dbReference type="OrthoDB" id="4113440at2759"/>
<evidence type="ECO:0000313" key="9">
    <source>
        <dbReference type="Proteomes" id="UP000054302"/>
    </source>
</evidence>
<dbReference type="EMBL" id="KN847520">
    <property type="protein sequence ID" value="KIV96774.1"/>
    <property type="molecule type" value="Genomic_DNA"/>
</dbReference>
<evidence type="ECO:0000256" key="2">
    <source>
        <dbReference type="ARBA" id="ARBA00023015"/>
    </source>
</evidence>
<keyword evidence="3" id="KW-0238">DNA-binding</keyword>
<dbReference type="RefSeq" id="XP_016228348.1">
    <property type="nucleotide sequence ID" value="XM_016364699.1"/>
</dbReference>
<dbReference type="SUPFAM" id="SSF57701">
    <property type="entry name" value="Zn2/Cys6 DNA-binding domain"/>
    <property type="match status" value="1"/>
</dbReference>
<sequence length="796" mass="89358">MTDTAMNQTPGLMLPMKGDGPLRFLGPRRARAACNLCRVRKVRCDARDGRPCFNCTFENVECILMPKRSRRKTPHGTIKKQNTLKPVIPAKGVVVVPEPPAVKETAPHEVYSNVSPPSNTIPEIDPSNTDPAPITLDSLLDGFGTGPFATNVDKMNWQTIDTGSISSSLSPNQSSSWTAAVDVCAKESWETPALPRFVKPIPDHMPKEDIEYLQRKGALSVPEPDLRAALLRSFIEYVHPTLPILQLQDLLDILQDNSLTNERISLPLFQAIMFAGAPWVDIKLFRRLGYLTRKAARRALYLKARLLYDSDYEEDRLAVVQTVVLLTLWWEGPNEQKDGWYWSGVAISVARSIGLNRDSHIDQQPAHQRRLRRRLWWCCVMRDVIASLGLNRPLRLKESDFDVAPLTLDDFEIVDYCGSQALWLCTHDASMQERLAKVCIEMIAVCRLLRRVVEVAYIETPSGHISIMYDVQTSQSPEKVSTSNIRQPDLQTLESVEGEISAWRCYVSHEVLHASPTPDDIDQVPYLHRAIVTIMYQTCRFLLHRSKAQLLDQFNLRPTDPKGISTSSSRAATRAAAAEVNKIAMDLYKADLVKYLHATGISCLVAVGVSHVLDLRLEDPVVRHKARQRLEESKQVLRELSDAHIAADWAINFLTFMESEVQPQDRPRRRQSGMIVGKIQWADKNGAIPIQRAQKGIRGAEALPEEQSRITTSSETRDLVAGTETLDSSVSQTTPVHSTTTPAEMTASMTQWLHQSPMHFPDLINFPESWLDLTDNQGAMAGVDWIGDCSLNMDLV</sequence>
<feature type="domain" description="Zn(2)-C6 fungal-type" evidence="7">
    <location>
        <begin position="33"/>
        <end position="64"/>
    </location>
</feature>
<dbReference type="OMA" id="CIEMIAV"/>
<organism evidence="8 9">
    <name type="scientific">Exophiala mesophila</name>
    <name type="common">Black yeast-like fungus</name>
    <dbReference type="NCBI Taxonomy" id="212818"/>
    <lineage>
        <taxon>Eukaryota</taxon>
        <taxon>Fungi</taxon>
        <taxon>Dikarya</taxon>
        <taxon>Ascomycota</taxon>
        <taxon>Pezizomycotina</taxon>
        <taxon>Eurotiomycetes</taxon>
        <taxon>Chaetothyriomycetidae</taxon>
        <taxon>Chaetothyriales</taxon>
        <taxon>Herpotrichiellaceae</taxon>
        <taxon>Exophiala</taxon>
    </lineage>
</organism>
<evidence type="ECO:0000256" key="3">
    <source>
        <dbReference type="ARBA" id="ARBA00023125"/>
    </source>
</evidence>
<evidence type="ECO:0000256" key="5">
    <source>
        <dbReference type="ARBA" id="ARBA00023242"/>
    </source>
</evidence>
<dbReference type="VEuPathDB" id="FungiDB:PV10_00595"/>
<dbReference type="InterPro" id="IPR052761">
    <property type="entry name" value="Fungal_Detox/Toxin_TFs"/>
</dbReference>
<dbReference type="HOGENOM" id="CLU_006329_1_4_1"/>
<dbReference type="Pfam" id="PF00172">
    <property type="entry name" value="Zn_clus"/>
    <property type="match status" value="1"/>
</dbReference>
<accession>A0A0D1ZS52</accession>
<feature type="compositionally biased region" description="Polar residues" evidence="6">
    <location>
        <begin position="112"/>
        <end position="130"/>
    </location>
</feature>
<dbReference type="Proteomes" id="UP000054302">
    <property type="component" value="Unassembled WGS sequence"/>
</dbReference>
<keyword evidence="1" id="KW-0479">Metal-binding</keyword>
<dbReference type="CDD" id="cd00067">
    <property type="entry name" value="GAL4"/>
    <property type="match status" value="1"/>
</dbReference>
<dbReference type="SMART" id="SM00066">
    <property type="entry name" value="GAL4"/>
    <property type="match status" value="1"/>
</dbReference>
<keyword evidence="4" id="KW-0804">Transcription</keyword>
<evidence type="ECO:0000259" key="7">
    <source>
        <dbReference type="PROSITE" id="PS50048"/>
    </source>
</evidence>
<dbReference type="SMART" id="SM00906">
    <property type="entry name" value="Fungal_trans"/>
    <property type="match status" value="1"/>
</dbReference>
<reference evidence="8 9" key="1">
    <citation type="submission" date="2015-01" db="EMBL/GenBank/DDBJ databases">
        <title>The Genome Sequence of Exophiala mesophila CBS40295.</title>
        <authorList>
            <consortium name="The Broad Institute Genomics Platform"/>
            <person name="Cuomo C."/>
            <person name="de Hoog S."/>
            <person name="Gorbushina A."/>
            <person name="Stielow B."/>
            <person name="Teixiera M."/>
            <person name="Abouelleil A."/>
            <person name="Chapman S.B."/>
            <person name="Priest M."/>
            <person name="Young S.K."/>
            <person name="Wortman J."/>
            <person name="Nusbaum C."/>
            <person name="Birren B."/>
        </authorList>
    </citation>
    <scope>NUCLEOTIDE SEQUENCE [LARGE SCALE GENOMIC DNA]</scope>
    <source>
        <strain evidence="8 9">CBS 40295</strain>
    </source>
</reference>
<dbReference type="PROSITE" id="PS50048">
    <property type="entry name" value="ZN2_CY6_FUNGAL_2"/>
    <property type="match status" value="1"/>
</dbReference>
<dbReference type="InterPro" id="IPR007219">
    <property type="entry name" value="XnlR_reg_dom"/>
</dbReference>
<dbReference type="GeneID" id="27318440"/>
<dbReference type="PANTHER" id="PTHR47425:SF2">
    <property type="entry name" value="FARB-RELATED"/>
    <property type="match status" value="1"/>
</dbReference>
<gene>
    <name evidence="8" type="ORF">PV10_00595</name>
</gene>
<evidence type="ECO:0000256" key="4">
    <source>
        <dbReference type="ARBA" id="ARBA00023163"/>
    </source>
</evidence>
<evidence type="ECO:0000256" key="6">
    <source>
        <dbReference type="SAM" id="MobiDB-lite"/>
    </source>
</evidence>
<keyword evidence="2" id="KW-0805">Transcription regulation</keyword>
<dbReference type="CDD" id="cd12148">
    <property type="entry name" value="fungal_TF_MHR"/>
    <property type="match status" value="1"/>
</dbReference>
<keyword evidence="9" id="KW-1185">Reference proteome</keyword>